<gene>
    <name evidence="3" type="ORF">FV139_16835</name>
</gene>
<dbReference type="Proteomes" id="UP000321039">
    <property type="component" value="Unassembled WGS sequence"/>
</dbReference>
<keyword evidence="1" id="KW-0227">DNA damage</keyword>
<dbReference type="PANTHER" id="PTHR35369:SF2">
    <property type="entry name" value="BLR3025 PROTEIN"/>
    <property type="match status" value="1"/>
</dbReference>
<evidence type="ECO:0000313" key="3">
    <source>
        <dbReference type="EMBL" id="TXS91387.1"/>
    </source>
</evidence>
<protein>
    <submittedName>
        <fullName evidence="3">DNA polymerase Y family protein</fullName>
    </submittedName>
</protein>
<accession>A0A5C8ZV90</accession>
<feature type="domain" description="UmuC" evidence="2">
    <location>
        <begin position="29"/>
        <end position="154"/>
    </location>
</feature>
<dbReference type="EMBL" id="VRZA01000006">
    <property type="protein sequence ID" value="TXS91387.1"/>
    <property type="molecule type" value="Genomic_DNA"/>
</dbReference>
<keyword evidence="4" id="KW-1185">Reference proteome</keyword>
<proteinExistence type="predicted"/>
<comment type="caution">
    <text evidence="3">The sequence shown here is derived from an EMBL/GenBank/DDBJ whole genome shotgun (WGS) entry which is preliminary data.</text>
</comment>
<dbReference type="SUPFAM" id="SSF56672">
    <property type="entry name" value="DNA/RNA polymerases"/>
    <property type="match status" value="1"/>
</dbReference>
<dbReference type="InterPro" id="IPR043502">
    <property type="entry name" value="DNA/RNA_pol_sf"/>
</dbReference>
<evidence type="ECO:0000259" key="2">
    <source>
        <dbReference type="Pfam" id="PF00817"/>
    </source>
</evidence>
<dbReference type="Pfam" id="PF00817">
    <property type="entry name" value="IMS"/>
    <property type="match status" value="1"/>
</dbReference>
<dbReference type="PANTHER" id="PTHR35369">
    <property type="entry name" value="BLR3025 PROTEIN-RELATED"/>
    <property type="match status" value="1"/>
</dbReference>
<dbReference type="GO" id="GO:0006281">
    <property type="term" value="P:DNA repair"/>
    <property type="evidence" value="ECO:0007669"/>
    <property type="project" value="InterPro"/>
</dbReference>
<organism evidence="3 4">
    <name type="scientific">Parahaliea maris</name>
    <dbReference type="NCBI Taxonomy" id="2716870"/>
    <lineage>
        <taxon>Bacteria</taxon>
        <taxon>Pseudomonadati</taxon>
        <taxon>Pseudomonadota</taxon>
        <taxon>Gammaproteobacteria</taxon>
        <taxon>Cellvibrionales</taxon>
        <taxon>Halieaceae</taxon>
        <taxon>Parahaliea</taxon>
    </lineage>
</organism>
<dbReference type="InterPro" id="IPR050356">
    <property type="entry name" value="SulA_CellDiv_inhibitor"/>
</dbReference>
<reference evidence="3 4" key="1">
    <citation type="submission" date="2019-08" db="EMBL/GenBank/DDBJ databases">
        <title>Parahaliea maris sp. nov., isolated from the surface seawater.</title>
        <authorList>
            <person name="Liu Y."/>
        </authorList>
    </citation>
    <scope>NUCLEOTIDE SEQUENCE [LARGE SCALE GENOMIC DNA]</scope>
    <source>
        <strain evidence="3 4">HSLHS9</strain>
    </source>
</reference>
<dbReference type="InterPro" id="IPR001126">
    <property type="entry name" value="UmuC"/>
</dbReference>
<evidence type="ECO:0000313" key="4">
    <source>
        <dbReference type="Proteomes" id="UP000321039"/>
    </source>
</evidence>
<dbReference type="AlphaFoldDB" id="A0A5C8ZV90"/>
<name>A0A5C8ZV90_9GAMM</name>
<evidence type="ECO:0000256" key="1">
    <source>
        <dbReference type="ARBA" id="ARBA00022763"/>
    </source>
</evidence>
<sequence length="483" mass="54597">MRRATEATVSLWLCLRFHQLPLQCLQRDESRPIVVLERQRVLCANDCATALGIRPGMSGATVRALAEPEPVQLLDRDRSAEQRCLHQLCQWGYSISPSLYPWREDSLLLEVGSCLALYRGLGPLLADVERGLSSRGYSVVRGLAATPRAAWLLSFGDEASALAWEQPLEARLGPLPLQLLEGEFSTPVNALRRAGLHRLGDILTLPPAALGRRCGREFSHYLRQLLGRESDLQPAYQPPAEFSDEYWFGYGVQANTELLPAVESLLQGLCRFLRNTQLYTDDITWQLIGVDGQLRAFSVRSTSSRSHWQSWYQLTRIHLERLQPGSPAEGLALHCTSLQAGSAEAPDLFHNSGQREPLGSLLDRLRSRLGLQAVQQVACRDEHLPEYAVAVGIEAGDSGELTRYCAQRPFWLMPQPQCLGLRGRQLHWQGPLTLLYGPERIEDNWWQSPVSRDYYIARGEAGQHYWLFRDRRSQHWYIHGIFA</sequence>
<dbReference type="CDD" id="cd03468">
    <property type="entry name" value="PolY_like"/>
    <property type="match status" value="1"/>
</dbReference>